<dbReference type="RefSeq" id="WP_157341684.1">
    <property type="nucleotide sequence ID" value="NZ_WQNF01000003.1"/>
</dbReference>
<dbReference type="AlphaFoldDB" id="A0A844SKN5"/>
<name>A0A844SKN5_9BRAD</name>
<dbReference type="EMBL" id="WQNF01000003">
    <property type="protein sequence ID" value="MVT64629.1"/>
    <property type="molecule type" value="Genomic_DNA"/>
</dbReference>
<evidence type="ECO:0000313" key="1">
    <source>
        <dbReference type="EMBL" id="MVT64629.1"/>
    </source>
</evidence>
<reference evidence="1 2" key="1">
    <citation type="submission" date="2019-12" db="EMBL/GenBank/DDBJ databases">
        <title>Draft genome sequences Bradyrhizobium cajani AMBPC1010, Bradyrhizobium pachyrhizi AMBPC1040 and Bradyrhizobium yuanmingense ALSPC3051, three plant growth promoting strains isolated from nodules of Cajanus cajan L. in Dominican Republic.</title>
        <authorList>
            <person name="Flores-Felix J.D."/>
            <person name="Araujo J."/>
            <person name="Diaz-Alcantara C."/>
            <person name="Gonzalez-Andres F."/>
            <person name="Velazquez E."/>
        </authorList>
    </citation>
    <scope>NUCLEOTIDE SEQUENCE [LARGE SCALE GENOMIC DNA]</scope>
    <source>
        <strain evidence="1 2">1040</strain>
    </source>
</reference>
<accession>A0A844SKN5</accession>
<protein>
    <submittedName>
        <fullName evidence="1">Uncharacterized protein</fullName>
    </submittedName>
</protein>
<keyword evidence="2" id="KW-1185">Reference proteome</keyword>
<comment type="caution">
    <text evidence="1">The sequence shown here is derived from an EMBL/GenBank/DDBJ whole genome shotgun (WGS) entry which is preliminary data.</text>
</comment>
<sequence length="66" mass="7538">MTGLHLSKQIDLLDKNACTEAERLRKEARGTPPGVERDRLIRQARQAEAACRVTQWLASRELEPPR</sequence>
<proteinExistence type="predicted"/>
<gene>
    <name evidence="1" type="ORF">GPL21_05805</name>
</gene>
<evidence type="ECO:0000313" key="2">
    <source>
        <dbReference type="Proteomes" id="UP000436468"/>
    </source>
</evidence>
<organism evidence="1 2">
    <name type="scientific">Bradyrhizobium pachyrhizi</name>
    <dbReference type="NCBI Taxonomy" id="280333"/>
    <lineage>
        <taxon>Bacteria</taxon>
        <taxon>Pseudomonadati</taxon>
        <taxon>Pseudomonadota</taxon>
        <taxon>Alphaproteobacteria</taxon>
        <taxon>Hyphomicrobiales</taxon>
        <taxon>Nitrobacteraceae</taxon>
        <taxon>Bradyrhizobium</taxon>
    </lineage>
</organism>
<dbReference type="Proteomes" id="UP000436468">
    <property type="component" value="Unassembled WGS sequence"/>
</dbReference>